<keyword evidence="2" id="KW-0677">Repeat</keyword>
<keyword evidence="3 7" id="KW-0863">Zinc-finger</keyword>
<feature type="repeat" description="ANK" evidence="6">
    <location>
        <begin position="236"/>
        <end position="268"/>
    </location>
</feature>
<evidence type="ECO:0000256" key="4">
    <source>
        <dbReference type="ARBA" id="ARBA00022833"/>
    </source>
</evidence>
<feature type="repeat" description="ANK" evidence="6">
    <location>
        <begin position="302"/>
        <end position="334"/>
    </location>
</feature>
<dbReference type="PROSITE" id="PS50297">
    <property type="entry name" value="ANK_REP_REGION"/>
    <property type="match status" value="23"/>
</dbReference>
<feature type="region of interest" description="Disordered" evidence="8">
    <location>
        <begin position="832"/>
        <end position="852"/>
    </location>
</feature>
<reference evidence="10 11" key="1">
    <citation type="journal article" date="2015" name="Genome Biol. Evol.">
        <title>Comparative Genomics of a Bacterivorous Green Alga Reveals Evolutionary Causalities and Consequences of Phago-Mixotrophic Mode of Nutrition.</title>
        <authorList>
            <person name="Burns J.A."/>
            <person name="Paasch A."/>
            <person name="Narechania A."/>
            <person name="Kim E."/>
        </authorList>
    </citation>
    <scope>NUCLEOTIDE SEQUENCE [LARGE SCALE GENOMIC DNA]</scope>
    <source>
        <strain evidence="10 11">PLY_AMNH</strain>
    </source>
</reference>
<evidence type="ECO:0000256" key="2">
    <source>
        <dbReference type="ARBA" id="ARBA00022737"/>
    </source>
</evidence>
<feature type="region of interest" description="Disordered" evidence="8">
    <location>
        <begin position="769"/>
        <end position="809"/>
    </location>
</feature>
<dbReference type="PROSITE" id="PS50865">
    <property type="entry name" value="ZF_MYND_2"/>
    <property type="match status" value="1"/>
</dbReference>
<feature type="region of interest" description="Disordered" evidence="8">
    <location>
        <begin position="1092"/>
        <end position="1118"/>
    </location>
</feature>
<feature type="repeat" description="ANK" evidence="6">
    <location>
        <begin position="1646"/>
        <end position="1678"/>
    </location>
</feature>
<dbReference type="InterPro" id="IPR036770">
    <property type="entry name" value="Ankyrin_rpt-contain_sf"/>
</dbReference>
<feature type="compositionally biased region" description="Polar residues" evidence="8">
    <location>
        <begin position="581"/>
        <end position="593"/>
    </location>
</feature>
<dbReference type="Gene3D" id="6.10.140.2220">
    <property type="match status" value="1"/>
</dbReference>
<dbReference type="Pfam" id="PF00808">
    <property type="entry name" value="CBFD_NFYB_HMF"/>
    <property type="match status" value="1"/>
</dbReference>
<evidence type="ECO:0000259" key="9">
    <source>
        <dbReference type="PROSITE" id="PS50865"/>
    </source>
</evidence>
<dbReference type="SUPFAM" id="SSF48403">
    <property type="entry name" value="Ankyrin repeat"/>
    <property type="match status" value="4"/>
</dbReference>
<dbReference type="Gene3D" id="1.10.20.10">
    <property type="entry name" value="Histone, subunit A"/>
    <property type="match status" value="1"/>
</dbReference>
<feature type="compositionally biased region" description="Gly residues" evidence="8">
    <location>
        <begin position="103"/>
        <end position="114"/>
    </location>
</feature>
<dbReference type="InterPro" id="IPR003958">
    <property type="entry name" value="CBFA_NFYB_domain"/>
</dbReference>
<feature type="compositionally biased region" description="Basic residues" evidence="8">
    <location>
        <begin position="541"/>
        <end position="556"/>
    </location>
</feature>
<gene>
    <name evidence="10" type="ORF">CYMTET_30104</name>
</gene>
<dbReference type="InterPro" id="IPR002893">
    <property type="entry name" value="Znf_MYND"/>
</dbReference>
<feature type="repeat" description="ANK" evidence="6">
    <location>
        <begin position="963"/>
        <end position="995"/>
    </location>
</feature>
<feature type="repeat" description="ANK" evidence="6">
    <location>
        <begin position="1613"/>
        <end position="1645"/>
    </location>
</feature>
<dbReference type="SMART" id="SM00248">
    <property type="entry name" value="ANK"/>
    <property type="match status" value="28"/>
</dbReference>
<dbReference type="PANTHER" id="PTHR24198:SF165">
    <property type="entry name" value="ANKYRIN REPEAT-CONTAINING PROTEIN-RELATED"/>
    <property type="match status" value="1"/>
</dbReference>
<dbReference type="SUPFAM" id="SSF47113">
    <property type="entry name" value="Histone-fold"/>
    <property type="match status" value="1"/>
</dbReference>
<feature type="region of interest" description="Disordered" evidence="8">
    <location>
        <begin position="84"/>
        <end position="165"/>
    </location>
</feature>
<feature type="domain" description="MYND-type" evidence="9">
    <location>
        <begin position="1973"/>
        <end position="2010"/>
    </location>
</feature>
<feature type="repeat" description="ANK" evidence="6">
    <location>
        <begin position="1029"/>
        <end position="1055"/>
    </location>
</feature>
<feature type="repeat" description="ANK" evidence="6">
    <location>
        <begin position="1352"/>
        <end position="1384"/>
    </location>
</feature>
<dbReference type="SUPFAM" id="SSF144232">
    <property type="entry name" value="HIT/MYND zinc finger-like"/>
    <property type="match status" value="1"/>
</dbReference>
<name>A0AAE0FK02_9CHLO</name>
<feature type="repeat" description="ANK" evidence="6">
    <location>
        <begin position="894"/>
        <end position="926"/>
    </location>
</feature>
<dbReference type="GO" id="GO:0046982">
    <property type="term" value="F:protein heterodimerization activity"/>
    <property type="evidence" value="ECO:0007669"/>
    <property type="project" value="InterPro"/>
</dbReference>
<feature type="repeat" description="ANK" evidence="6">
    <location>
        <begin position="1713"/>
        <end position="1745"/>
    </location>
</feature>
<evidence type="ECO:0000256" key="1">
    <source>
        <dbReference type="ARBA" id="ARBA00022723"/>
    </source>
</evidence>
<dbReference type="InterPro" id="IPR009072">
    <property type="entry name" value="Histone-fold"/>
</dbReference>
<feature type="compositionally biased region" description="Acidic residues" evidence="8">
    <location>
        <begin position="442"/>
        <end position="462"/>
    </location>
</feature>
<feature type="repeat" description="ANK" evidence="6">
    <location>
        <begin position="1779"/>
        <end position="1812"/>
    </location>
</feature>
<feature type="compositionally biased region" description="Low complexity" evidence="8">
    <location>
        <begin position="148"/>
        <end position="165"/>
    </location>
</feature>
<feature type="repeat" description="ANK" evidence="6">
    <location>
        <begin position="996"/>
        <end position="1028"/>
    </location>
</feature>
<feature type="repeat" description="ANK" evidence="6">
    <location>
        <begin position="1385"/>
        <end position="1417"/>
    </location>
</feature>
<evidence type="ECO:0000256" key="5">
    <source>
        <dbReference type="ARBA" id="ARBA00023043"/>
    </source>
</evidence>
<feature type="repeat" description="ANK" evidence="6">
    <location>
        <begin position="1418"/>
        <end position="1450"/>
    </location>
</feature>
<dbReference type="EMBL" id="LGRX02017278">
    <property type="protein sequence ID" value="KAK3260968.1"/>
    <property type="molecule type" value="Genomic_DNA"/>
</dbReference>
<dbReference type="PANTHER" id="PTHR24198">
    <property type="entry name" value="ANKYRIN REPEAT AND PROTEIN KINASE DOMAIN-CONTAINING PROTEIN"/>
    <property type="match status" value="1"/>
</dbReference>
<feature type="region of interest" description="Disordered" evidence="8">
    <location>
        <begin position="535"/>
        <end position="632"/>
    </location>
</feature>
<evidence type="ECO:0000313" key="10">
    <source>
        <dbReference type="EMBL" id="KAK3260968.1"/>
    </source>
</evidence>
<dbReference type="PROSITE" id="PS50088">
    <property type="entry name" value="ANK_REPEAT"/>
    <property type="match status" value="25"/>
</dbReference>
<feature type="compositionally biased region" description="Basic residues" evidence="8">
    <location>
        <begin position="390"/>
        <end position="399"/>
    </location>
</feature>
<dbReference type="Proteomes" id="UP001190700">
    <property type="component" value="Unassembled WGS sequence"/>
</dbReference>
<feature type="compositionally biased region" description="Polar residues" evidence="8">
    <location>
        <begin position="769"/>
        <end position="782"/>
    </location>
</feature>
<feature type="repeat" description="ANK" evidence="6">
    <location>
        <begin position="1850"/>
        <end position="1883"/>
    </location>
</feature>
<feature type="region of interest" description="Disordered" evidence="8">
    <location>
        <begin position="1474"/>
        <end position="1545"/>
    </location>
</feature>
<feature type="compositionally biased region" description="Low complexity" evidence="8">
    <location>
        <begin position="1508"/>
        <end position="1518"/>
    </location>
</feature>
<keyword evidence="11" id="KW-1185">Reference proteome</keyword>
<dbReference type="Pfam" id="PF01753">
    <property type="entry name" value="zf-MYND"/>
    <property type="match status" value="1"/>
</dbReference>
<feature type="repeat" description="ANK" evidence="6">
    <location>
        <begin position="1679"/>
        <end position="1712"/>
    </location>
</feature>
<evidence type="ECO:0000256" key="3">
    <source>
        <dbReference type="ARBA" id="ARBA00022771"/>
    </source>
</evidence>
<protein>
    <recommendedName>
        <fullName evidence="9">MYND-type domain-containing protein</fullName>
    </recommendedName>
</protein>
<accession>A0AAE0FK02</accession>
<evidence type="ECO:0000256" key="8">
    <source>
        <dbReference type="SAM" id="MobiDB-lite"/>
    </source>
</evidence>
<dbReference type="Pfam" id="PF12796">
    <property type="entry name" value="Ank_2"/>
    <property type="match status" value="6"/>
</dbReference>
<feature type="compositionally biased region" description="Basic and acidic residues" evidence="8">
    <location>
        <begin position="564"/>
        <end position="573"/>
    </location>
</feature>
<feature type="repeat" description="ANK" evidence="6">
    <location>
        <begin position="203"/>
        <end position="235"/>
    </location>
</feature>
<feature type="repeat" description="ANK" evidence="6">
    <location>
        <begin position="930"/>
        <end position="962"/>
    </location>
</feature>
<feature type="compositionally biased region" description="Low complexity" evidence="8">
    <location>
        <begin position="115"/>
        <end position="140"/>
    </location>
</feature>
<keyword evidence="4" id="KW-0862">Zinc</keyword>
<feature type="repeat" description="ANK" evidence="6">
    <location>
        <begin position="1319"/>
        <end position="1351"/>
    </location>
</feature>
<feature type="repeat" description="ANK" evidence="6">
    <location>
        <begin position="1813"/>
        <end position="1849"/>
    </location>
</feature>
<dbReference type="Pfam" id="PF00023">
    <property type="entry name" value="Ank"/>
    <property type="match status" value="6"/>
</dbReference>
<dbReference type="Gene3D" id="1.25.40.20">
    <property type="entry name" value="Ankyrin repeat-containing domain"/>
    <property type="match status" value="10"/>
</dbReference>
<keyword evidence="1" id="KW-0479">Metal-binding</keyword>
<dbReference type="PRINTS" id="PR01415">
    <property type="entry name" value="ANKYRIN"/>
</dbReference>
<feature type="repeat" description="ANK" evidence="6">
    <location>
        <begin position="1580"/>
        <end position="1612"/>
    </location>
</feature>
<organism evidence="10 11">
    <name type="scientific">Cymbomonas tetramitiformis</name>
    <dbReference type="NCBI Taxonomy" id="36881"/>
    <lineage>
        <taxon>Eukaryota</taxon>
        <taxon>Viridiplantae</taxon>
        <taxon>Chlorophyta</taxon>
        <taxon>Pyramimonadophyceae</taxon>
        <taxon>Pyramimonadales</taxon>
        <taxon>Pyramimonadaceae</taxon>
        <taxon>Cymbomonas</taxon>
    </lineage>
</organism>
<dbReference type="InterPro" id="IPR002110">
    <property type="entry name" value="Ankyrin_rpt"/>
</dbReference>
<feature type="repeat" description="ANK" evidence="6">
    <location>
        <begin position="35"/>
        <end position="60"/>
    </location>
</feature>
<comment type="caution">
    <text evidence="10">The sequence shown here is derived from an EMBL/GenBank/DDBJ whole genome shotgun (WGS) entry which is preliminary data.</text>
</comment>
<proteinExistence type="predicted"/>
<sequence>MAGSGAHPKICEIVEVMLRHGADANATYVSNVTPMSYTPLLLAVTAGSQELVDLLLRHGAHPEGLAIQTALALGHTEIWKTLRRGEKGRKVRGQGEERRKGAAGEGKGAAGEGKGAAQQRSADSASTHSVSAGSATSSAPAPAPAPSGPSSMASQAEAPSAAAPAGLSQGGYTLLEAIGRGSDSREVAPLITPASLTQRAGPHDATALHLAAGLGQVQTVELLLREGAEVNARSNVNATALHLAARLGHKGIARLLLQHDAALDERNTSQSTPLHTAAQHGHAELTEILLDAGADINARGVCDLTPLHYACAAGQQDVAELLVARGAKLHLAACPPADALPPGMVLPPLTPLDSAFMSGHMELARMLQAHGASGVLAQHAAASTGEARRGSHNTRKRPGPKGCAPGPTQAAGRMAPSGSKHGAAAAEAEAGPGHAAQRASDSEAEAVDAAEAAEVEEEEMEGLAEFLRGGLPDLGGAPLDQPEAAPERSAPPLTAAPGVGDDGNSRAPREGGPVLGVAIKAGCTELLEPLQVATAEEAKKTSKRAVKKAKGKRKARQSGAAHLGEAEDKRDLSEPLPQAEMQDTSLTQATTEDTLVPETTAEVSQGAEATAHAKPTPEAKADVNPAPEAPAEREAVKAEVLVEALPVATIEKIMRSDEEVRGVSAEVLGMVAVAAELFIKELTQVAWGSLRDSRQSGVLLRRSHIAAVVAESGKAEVGGQVDYFDFLADLVDDRLPASTALVATVRAPGSTARGAARCTAAARAAAAPLTSSDPVVTTTGDAPSSDLPAPASHGMAARPAGRAAVESGAQAARPAGQVAVVSGAQAAAVAKGASAPKPVDPKSRSGAGQPAQRTAAVSEELTDALCEAVFDGNLVGARALLERGGADARAATSMGITPLSLVARTGRAELVHLLVKHGADVEDPDFFARFGVSVLHSAAKEGSHHVVRALVESGADLEARDDEGSTALHKTAEGGSAETSRTLIRMGADVHALNGTKHSVLHLAASLGHVAQARVLLESGADLHAVGRVGETPLHCAASRGQLEMVRVLVGLGADHQRRCHSGRTAGRVASSATVREYLQSCAEGMRDGRAGQQQLNAGDSSKCPLPSPPTSASKGVRDRPVDLSLVLGLAEDLGRAHQPAYSPSPGWRRARSRYEDERVEIDAAFTDARRRQGIEAAQETTLKFMEDAGALYAEVARLLRREQCATAQDATAWLRGLQSLLLFGALFHGVPDMVRALGIAGVDVSMEHMEITSLLVTVVDGDIGVLRLLVELGADVNAVSAIAGLGMTALSAAAVNGQAEAIQALCELGANVGQQNEKGDTALHLAASTEHLQVTRVLVRCGAGLQARDEHGFSPLHVAASCGQLEQVQTLLTLGADVGDRARSGQRPLQMAAGKGHARVVRTLVEAGAALEEADNCGWTALHEAAAAGQLETVQELMECGADPQAKSLAGLTPLIGARCPVVRQYLERRRSKLTVEPAHEGKKGPVPAATGSAGLGDQREPRAKLPAAAPASPPSAGAEHGERARSDGPGARSAGGAAGGKQRSGEEATLLLFTHVGIEPEAVRALVEQGADVKARGGRGSPLHHAALDGKPETIRVLVELGADVDAKNEVGNTPLHSAAAGGSIERVRVLVELGADLDSQNVYGDTPLHVAANMDNPDAIRELVTLGADVDAKNTVGDTALHRAAECGAILETIRVLVELEADVDAENEEGNTPLHSAAAGGSDERIRVLVELGADLDSQNVYGDTPLHVAANMDNPDAIRELVTLGADVHAKNESGDTALHRAAKCGAMPETIRVLVELEADVDARNQSGDTALHMAAGVRSKRGCADLVHELADLGADLGARNQSGNTALHVAAITPGGEHTIRELVKLGAKLDVRNHSGKTALEVATLGRKPAKVKELMEAIAVHENRANPVKPPVTDQDALPVDTVASAGVVVANEAMGQGLAEEQVQGARAKKKGRPKPCAWSACGRELPPGMRKKCARCMMVVYCNAECQKAHWESHKTVCKRRCGNASTPD</sequence>
<feature type="repeat" description="ANK" evidence="6">
    <location>
        <begin position="1746"/>
        <end position="1778"/>
    </location>
</feature>
<evidence type="ECO:0000256" key="7">
    <source>
        <dbReference type="PROSITE-ProRule" id="PRU00134"/>
    </source>
</evidence>
<feature type="compositionally biased region" description="Low complexity" evidence="8">
    <location>
        <begin position="421"/>
        <end position="436"/>
    </location>
</feature>
<evidence type="ECO:0000313" key="11">
    <source>
        <dbReference type="Proteomes" id="UP001190700"/>
    </source>
</evidence>
<evidence type="ECO:0000256" key="6">
    <source>
        <dbReference type="PROSITE-ProRule" id="PRU00023"/>
    </source>
</evidence>
<feature type="compositionally biased region" description="Basic and acidic residues" evidence="8">
    <location>
        <begin position="93"/>
        <end position="102"/>
    </location>
</feature>
<feature type="repeat" description="ANK" evidence="6">
    <location>
        <begin position="269"/>
        <end position="301"/>
    </location>
</feature>
<keyword evidence="5 6" id="KW-0040">ANK repeat</keyword>
<feature type="compositionally biased region" description="Low complexity" evidence="8">
    <location>
        <begin position="467"/>
        <end position="480"/>
    </location>
</feature>
<feature type="repeat" description="ANK" evidence="6">
    <location>
        <begin position="1250"/>
        <end position="1282"/>
    </location>
</feature>
<feature type="repeat" description="ANK" evidence="6">
    <location>
        <begin position="1286"/>
        <end position="1318"/>
    </location>
</feature>
<dbReference type="Pfam" id="PF13637">
    <property type="entry name" value="Ank_4"/>
    <property type="match status" value="1"/>
</dbReference>
<dbReference type="GO" id="GO:0008270">
    <property type="term" value="F:zinc ion binding"/>
    <property type="evidence" value="ECO:0007669"/>
    <property type="project" value="UniProtKB-KW"/>
</dbReference>
<feature type="region of interest" description="Disordered" evidence="8">
    <location>
        <begin position="377"/>
        <end position="512"/>
    </location>
</feature>